<evidence type="ECO:0000313" key="3">
    <source>
        <dbReference type="Proteomes" id="UP000001357"/>
    </source>
</evidence>
<evidence type="ECO:0000313" key="2">
    <source>
        <dbReference type="EMBL" id="EDQ93123.1"/>
    </source>
</evidence>
<dbReference type="GeneID" id="5887948"/>
<gene>
    <name evidence="2" type="ORF">MONBRDRAFT_22560</name>
</gene>
<dbReference type="RefSeq" id="XP_001742885.1">
    <property type="nucleotide sequence ID" value="XM_001742833.1"/>
</dbReference>
<dbReference type="KEGG" id="mbr:MONBRDRAFT_22560"/>
<dbReference type="EMBL" id="CH991543">
    <property type="protein sequence ID" value="EDQ93123.1"/>
    <property type="molecule type" value="Genomic_DNA"/>
</dbReference>
<name>A9UQX9_MONBE</name>
<feature type="compositionally biased region" description="Polar residues" evidence="1">
    <location>
        <begin position="183"/>
        <end position="196"/>
    </location>
</feature>
<reference evidence="2 3" key="1">
    <citation type="journal article" date="2008" name="Nature">
        <title>The genome of the choanoflagellate Monosiga brevicollis and the origin of metazoans.</title>
        <authorList>
            <consortium name="JGI Sequencing"/>
            <person name="King N."/>
            <person name="Westbrook M.J."/>
            <person name="Young S.L."/>
            <person name="Kuo A."/>
            <person name="Abedin M."/>
            <person name="Chapman J."/>
            <person name="Fairclough S."/>
            <person name="Hellsten U."/>
            <person name="Isogai Y."/>
            <person name="Letunic I."/>
            <person name="Marr M."/>
            <person name="Pincus D."/>
            <person name="Putnam N."/>
            <person name="Rokas A."/>
            <person name="Wright K.J."/>
            <person name="Zuzow R."/>
            <person name="Dirks W."/>
            <person name="Good M."/>
            <person name="Goodstein D."/>
            <person name="Lemons D."/>
            <person name="Li W."/>
            <person name="Lyons J.B."/>
            <person name="Morris A."/>
            <person name="Nichols S."/>
            <person name="Richter D.J."/>
            <person name="Salamov A."/>
            <person name="Bork P."/>
            <person name="Lim W.A."/>
            <person name="Manning G."/>
            <person name="Miller W.T."/>
            <person name="McGinnis W."/>
            <person name="Shapiro H."/>
            <person name="Tjian R."/>
            <person name="Grigoriev I.V."/>
            <person name="Rokhsar D."/>
        </authorList>
    </citation>
    <scope>NUCLEOTIDE SEQUENCE [LARGE SCALE GENOMIC DNA]</scope>
    <source>
        <strain evidence="3">MX1 / ATCC 50154</strain>
    </source>
</reference>
<evidence type="ECO:0000256" key="1">
    <source>
        <dbReference type="SAM" id="MobiDB-lite"/>
    </source>
</evidence>
<feature type="compositionally biased region" description="Basic residues" evidence="1">
    <location>
        <begin position="22"/>
        <end position="32"/>
    </location>
</feature>
<sequence length="242" mass="25361">MAPRVHRGPGNNSAPPEAHANRGTHPRTKTRPGRSPDVGPAAGAQISELALARFAQPSAVRMKVGAQNPVAFTAPPGIEMTPAASPHRHATSGGTGSRSQPHNATAPLRTSASRHPHSHPQSPSKSSTWHGLDGSTSAHSNPAQNAHRTALSNHTAPFQGAFRPGTTNARIRLPHIKSPPSTPSAGTQTTNWSTPPLNKPVLAPLARYRYKRALIIEKTSPTVPGLARLSTPIQPTACPEAT</sequence>
<feature type="region of interest" description="Disordered" evidence="1">
    <location>
        <begin position="172"/>
        <end position="196"/>
    </location>
</feature>
<feature type="region of interest" description="Disordered" evidence="1">
    <location>
        <begin position="73"/>
        <end position="148"/>
    </location>
</feature>
<dbReference type="InParanoid" id="A9UQX9"/>
<keyword evidence="3" id="KW-1185">Reference proteome</keyword>
<accession>A9UQX9</accession>
<dbReference type="Proteomes" id="UP000001357">
    <property type="component" value="Unassembled WGS sequence"/>
</dbReference>
<dbReference type="AlphaFoldDB" id="A9UQX9"/>
<proteinExistence type="predicted"/>
<feature type="region of interest" description="Disordered" evidence="1">
    <location>
        <begin position="1"/>
        <end position="44"/>
    </location>
</feature>
<feature type="compositionally biased region" description="Polar residues" evidence="1">
    <location>
        <begin position="134"/>
        <end position="148"/>
    </location>
</feature>
<protein>
    <submittedName>
        <fullName evidence="2">Uncharacterized protein</fullName>
    </submittedName>
</protein>
<organism evidence="2 3">
    <name type="scientific">Monosiga brevicollis</name>
    <name type="common">Choanoflagellate</name>
    <dbReference type="NCBI Taxonomy" id="81824"/>
    <lineage>
        <taxon>Eukaryota</taxon>
        <taxon>Choanoflagellata</taxon>
        <taxon>Craspedida</taxon>
        <taxon>Salpingoecidae</taxon>
        <taxon>Monosiga</taxon>
    </lineage>
</organism>